<protein>
    <submittedName>
        <fullName evidence="1">Uncharacterized protein</fullName>
    </submittedName>
</protein>
<name>A0AAE9CDX9_9CAUD</name>
<evidence type="ECO:0000313" key="1">
    <source>
        <dbReference type="EMBL" id="UGO50819.1"/>
    </source>
</evidence>
<dbReference type="Proteomes" id="UP000827460">
    <property type="component" value="Segment"/>
</dbReference>
<organism evidence="1 2">
    <name type="scientific">Bacillus phage vB_BanS_Sophrita</name>
    <dbReference type="NCBI Taxonomy" id="2894790"/>
    <lineage>
        <taxon>Viruses</taxon>
        <taxon>Duplodnaviria</taxon>
        <taxon>Heunggongvirae</taxon>
        <taxon>Uroviricota</taxon>
        <taxon>Caudoviricetes</taxon>
        <taxon>Joanripponvirinae</taxon>
        <taxon>Sophritavirus</taxon>
        <taxon>Sophritavirus sophrita</taxon>
    </lineage>
</organism>
<sequence length="194" mass="21888">MEKRTLTVKRGLTRLNTIEAQLTDVVGKIQKYGAISSKEKVDLVDTKVARDKNHELARAEISSLYQKHQDLLAEYSKIKSAINKSNLVTVVEVGGKVMTIAEALLIEKDTRFKIQQLTQAYSFAVSRAEGRVETYNARLNKENLTADELETAMAQVEYLVDADEIKKHQEFLTEFIQEINGVIDESNIGTKIEL</sequence>
<keyword evidence="2" id="KW-1185">Reference proteome</keyword>
<dbReference type="EMBL" id="OK499991">
    <property type="protein sequence ID" value="UGO50819.1"/>
    <property type="molecule type" value="Genomic_DNA"/>
</dbReference>
<gene>
    <name evidence="1" type="ORF">SOPHRITA_228</name>
</gene>
<reference evidence="1" key="1">
    <citation type="submission" date="2021-10" db="EMBL/GenBank/DDBJ databases">
        <authorList>
            <person name="Lavering E.D."/>
            <person name="James R."/>
            <person name="Fairholm J.D."/>
            <person name="Ogilvie B.H."/>
            <person name="Thurgood T.L."/>
            <person name="Robison R.A."/>
            <person name="Grose J.H."/>
        </authorList>
    </citation>
    <scope>NUCLEOTIDE SEQUENCE</scope>
</reference>
<accession>A0AAE9CDX9</accession>
<dbReference type="Gene3D" id="6.10.320.10">
    <property type="match status" value="1"/>
</dbReference>
<evidence type="ECO:0000313" key="2">
    <source>
        <dbReference type="Proteomes" id="UP000827460"/>
    </source>
</evidence>
<proteinExistence type="predicted"/>